<proteinExistence type="predicted"/>
<evidence type="ECO:0000313" key="1">
    <source>
        <dbReference type="EMBL" id="KGJ87628.1"/>
    </source>
</evidence>
<dbReference type="EMBL" id="JQED01000053">
    <property type="protein sequence ID" value="KGJ87628.1"/>
    <property type="molecule type" value="Genomic_DNA"/>
</dbReference>
<comment type="caution">
    <text evidence="1">The sequence shown here is derived from an EMBL/GenBank/DDBJ whole genome shotgun (WGS) entry which is preliminary data.</text>
</comment>
<evidence type="ECO:0000313" key="2">
    <source>
        <dbReference type="Proteomes" id="UP000029843"/>
    </source>
</evidence>
<dbReference type="Proteomes" id="UP000029843">
    <property type="component" value="Unassembled WGS sequence"/>
</dbReference>
<reference evidence="1 2" key="1">
    <citation type="submission" date="2014-08" db="EMBL/GenBank/DDBJ databases">
        <title>Genomic and Phenotypic Diversity of Colwellia psychrerythraea strains from Disparate Marine Basins.</title>
        <authorList>
            <person name="Techtmann S.M."/>
            <person name="Stelling S.C."/>
            <person name="Utturkar S.M."/>
            <person name="Alshibli N."/>
            <person name="Harris A."/>
            <person name="Brown S.D."/>
            <person name="Hazen T.C."/>
        </authorList>
    </citation>
    <scope>NUCLEOTIDE SEQUENCE [LARGE SCALE GENOMIC DNA]</scope>
    <source>
        <strain evidence="1 2">ND2E</strain>
    </source>
</reference>
<protein>
    <submittedName>
        <fullName evidence="1">Uncharacterized protein</fullName>
    </submittedName>
</protein>
<dbReference type="OrthoDB" id="5195057at2"/>
<name>A0A099KDL2_COLPS</name>
<dbReference type="RefSeq" id="WP_033095328.1">
    <property type="nucleotide sequence ID" value="NZ_JQED01000053.1"/>
</dbReference>
<organism evidence="1 2">
    <name type="scientific">Colwellia psychrerythraea</name>
    <name type="common">Vibrio psychroerythus</name>
    <dbReference type="NCBI Taxonomy" id="28229"/>
    <lineage>
        <taxon>Bacteria</taxon>
        <taxon>Pseudomonadati</taxon>
        <taxon>Pseudomonadota</taxon>
        <taxon>Gammaproteobacteria</taxon>
        <taxon>Alteromonadales</taxon>
        <taxon>Colwelliaceae</taxon>
        <taxon>Colwellia</taxon>
    </lineage>
</organism>
<accession>A0A099KDL2</accession>
<dbReference type="PATRIC" id="fig|28229.4.peg.3730"/>
<dbReference type="AlphaFoldDB" id="A0A099KDL2"/>
<sequence>MDINQILNQPFTFKRRSQLIPSDLRPIWKATLVLIIFGILGKNSKCSLKKLHIANWISKSGDHMEDYLYWAKDTNAVRPDIRMEPALDRVLEMMVGDKLLVKSKGKLEITDRGLENFEKLNELTIFEVEKSYLLAVKKYMTEANVERVFKVA</sequence>
<gene>
    <name evidence="1" type="ORF">ND2E_4366</name>
</gene>